<dbReference type="OrthoDB" id="8929815at2"/>
<gene>
    <name evidence="2" type="ORF">BDD21_4304</name>
</gene>
<protein>
    <submittedName>
        <fullName evidence="2">Type IV pilus assembly protein PilV</fullName>
    </submittedName>
</protein>
<dbReference type="InterPro" id="IPR012902">
    <property type="entry name" value="N_methyl_site"/>
</dbReference>
<proteinExistence type="predicted"/>
<feature type="transmembrane region" description="Helical" evidence="1">
    <location>
        <begin position="12"/>
        <end position="36"/>
    </location>
</feature>
<keyword evidence="1" id="KW-1133">Transmembrane helix</keyword>
<keyword evidence="1" id="KW-0472">Membrane</keyword>
<dbReference type="Pfam" id="PF07963">
    <property type="entry name" value="N_methyl"/>
    <property type="match status" value="1"/>
</dbReference>
<dbReference type="RefSeq" id="WP_120798838.1">
    <property type="nucleotide sequence ID" value="NZ_RBXL01000001.1"/>
</dbReference>
<dbReference type="NCBIfam" id="TIGR02523">
    <property type="entry name" value="type_IV_pilV"/>
    <property type="match status" value="1"/>
</dbReference>
<keyword evidence="3" id="KW-1185">Reference proteome</keyword>
<sequence length="191" mass="19910">MRGVRHIGGAECGFTLLEVLVTAVIIAVGLLGLAGLQAKMAATQMEAYQRAHALVLLEDMAARINSRRSAAKKGGYAALGTMTVVGSGDGFDPAQGCEQVDLTARDLCEWSRALKGAGTTDDSEAFLGAMIGARGCIERLPDDPVTFRVSVAWQGLSDTLAPKLTCGQGADYGSAGRRRVLAVLVTLADLN</sequence>
<name>A0A495VBK1_9GAMM</name>
<reference evidence="2 3" key="1">
    <citation type="submission" date="2018-10" db="EMBL/GenBank/DDBJ databases">
        <title>Genomic Encyclopedia of Archaeal and Bacterial Type Strains, Phase II (KMG-II): from individual species to whole genera.</title>
        <authorList>
            <person name="Goeker M."/>
        </authorList>
    </citation>
    <scope>NUCLEOTIDE SEQUENCE [LARGE SCALE GENOMIC DNA]</scope>
    <source>
        <strain evidence="2 3">DSM 235</strain>
    </source>
</reference>
<comment type="caution">
    <text evidence="2">The sequence shown here is derived from an EMBL/GenBank/DDBJ whole genome shotgun (WGS) entry which is preliminary data.</text>
</comment>
<organism evidence="2 3">
    <name type="scientific">Thiocapsa rosea</name>
    <dbReference type="NCBI Taxonomy" id="69360"/>
    <lineage>
        <taxon>Bacteria</taxon>
        <taxon>Pseudomonadati</taxon>
        <taxon>Pseudomonadota</taxon>
        <taxon>Gammaproteobacteria</taxon>
        <taxon>Chromatiales</taxon>
        <taxon>Chromatiaceae</taxon>
        <taxon>Thiocapsa</taxon>
    </lineage>
</organism>
<dbReference type="NCBIfam" id="TIGR02532">
    <property type="entry name" value="IV_pilin_GFxxxE"/>
    <property type="match status" value="1"/>
</dbReference>
<evidence type="ECO:0000313" key="3">
    <source>
        <dbReference type="Proteomes" id="UP000274556"/>
    </source>
</evidence>
<dbReference type="AlphaFoldDB" id="A0A495VBK1"/>
<accession>A0A495VBK1</accession>
<dbReference type="Proteomes" id="UP000274556">
    <property type="component" value="Unassembled WGS sequence"/>
</dbReference>
<keyword evidence="1" id="KW-0812">Transmembrane</keyword>
<dbReference type="InterPro" id="IPR013362">
    <property type="entry name" value="Pilus_4_PilV"/>
</dbReference>
<evidence type="ECO:0000256" key="1">
    <source>
        <dbReference type="SAM" id="Phobius"/>
    </source>
</evidence>
<dbReference type="EMBL" id="RBXL01000001">
    <property type="protein sequence ID" value="RKT46771.1"/>
    <property type="molecule type" value="Genomic_DNA"/>
</dbReference>
<evidence type="ECO:0000313" key="2">
    <source>
        <dbReference type="EMBL" id="RKT46771.1"/>
    </source>
</evidence>